<feature type="domain" description="Serine/threonine-protein phosphatase 4 regulatory subunit 3-like central" evidence="5">
    <location>
        <begin position="147"/>
        <end position="637"/>
    </location>
</feature>
<dbReference type="GO" id="GO:0006974">
    <property type="term" value="P:DNA damage response"/>
    <property type="evidence" value="ECO:0007669"/>
    <property type="project" value="TreeGrafter"/>
</dbReference>
<organism evidence="7 8">
    <name type="scientific">Paralvinella palmiformis</name>
    <dbReference type="NCBI Taxonomy" id="53620"/>
    <lineage>
        <taxon>Eukaryota</taxon>
        <taxon>Metazoa</taxon>
        <taxon>Spiralia</taxon>
        <taxon>Lophotrochozoa</taxon>
        <taxon>Annelida</taxon>
        <taxon>Polychaeta</taxon>
        <taxon>Sedentaria</taxon>
        <taxon>Canalipalpata</taxon>
        <taxon>Terebellida</taxon>
        <taxon>Terebelliformia</taxon>
        <taxon>Alvinellidae</taxon>
        <taxon>Paralvinella</taxon>
    </lineage>
</organism>
<comment type="similarity">
    <text evidence="2">Belongs to the SMEK family.</text>
</comment>
<dbReference type="InterPro" id="IPR011993">
    <property type="entry name" value="PH-like_dom_sf"/>
</dbReference>
<dbReference type="Gene3D" id="2.30.29.30">
    <property type="entry name" value="Pleckstrin-homology domain (PH domain)/Phosphotyrosine-binding domain (PTB)"/>
    <property type="match status" value="1"/>
</dbReference>
<keyword evidence="3" id="KW-0539">Nucleus</keyword>
<evidence type="ECO:0000256" key="1">
    <source>
        <dbReference type="ARBA" id="ARBA00004123"/>
    </source>
</evidence>
<dbReference type="InterPro" id="IPR055236">
    <property type="entry name" value="EVH1_PP4R3"/>
</dbReference>
<evidence type="ECO:0000256" key="4">
    <source>
        <dbReference type="SAM" id="MobiDB-lite"/>
    </source>
</evidence>
<dbReference type="EMBL" id="JAODUP010000456">
    <property type="protein sequence ID" value="KAK2149303.1"/>
    <property type="molecule type" value="Genomic_DNA"/>
</dbReference>
<dbReference type="SUPFAM" id="SSF50729">
    <property type="entry name" value="PH domain-like"/>
    <property type="match status" value="1"/>
</dbReference>
<evidence type="ECO:0000259" key="5">
    <source>
        <dbReference type="Pfam" id="PF04802"/>
    </source>
</evidence>
<feature type="domain" description="PP4R3 EVH1-like" evidence="6">
    <location>
        <begin position="7"/>
        <end position="103"/>
    </location>
</feature>
<dbReference type="AlphaFoldDB" id="A0AAD9MYW7"/>
<feature type="compositionally biased region" description="Low complexity" evidence="4">
    <location>
        <begin position="742"/>
        <end position="776"/>
    </location>
</feature>
<dbReference type="GO" id="GO:0005654">
    <property type="term" value="C:nucleoplasm"/>
    <property type="evidence" value="ECO:0007669"/>
    <property type="project" value="TreeGrafter"/>
</dbReference>
<evidence type="ECO:0000259" key="6">
    <source>
        <dbReference type="Pfam" id="PF22972"/>
    </source>
</evidence>
<dbReference type="GO" id="GO:0030289">
    <property type="term" value="C:protein phosphatase 4 complex"/>
    <property type="evidence" value="ECO:0007669"/>
    <property type="project" value="TreeGrafter"/>
</dbReference>
<reference evidence="7" key="1">
    <citation type="journal article" date="2023" name="Mol. Biol. Evol.">
        <title>Third-Generation Sequencing Reveals the Adaptive Role of the Epigenome in Three Deep-Sea Polychaetes.</title>
        <authorList>
            <person name="Perez M."/>
            <person name="Aroh O."/>
            <person name="Sun Y."/>
            <person name="Lan Y."/>
            <person name="Juniper S.K."/>
            <person name="Young C.R."/>
            <person name="Angers B."/>
            <person name="Qian P.Y."/>
        </authorList>
    </citation>
    <scope>NUCLEOTIDE SEQUENCE</scope>
    <source>
        <strain evidence="7">P08H-3</strain>
    </source>
</reference>
<feature type="compositionally biased region" description="Acidic residues" evidence="4">
    <location>
        <begin position="790"/>
        <end position="805"/>
    </location>
</feature>
<accession>A0AAD9MYW7</accession>
<name>A0AAD9MYW7_9ANNE</name>
<dbReference type="InterPro" id="IPR016024">
    <property type="entry name" value="ARM-type_fold"/>
</dbReference>
<dbReference type="SUPFAM" id="SSF48371">
    <property type="entry name" value="ARM repeat"/>
    <property type="match status" value="1"/>
</dbReference>
<evidence type="ECO:0008006" key="9">
    <source>
        <dbReference type="Google" id="ProtNLM"/>
    </source>
</evidence>
<evidence type="ECO:0000256" key="2">
    <source>
        <dbReference type="ARBA" id="ARBA00008809"/>
    </source>
</evidence>
<protein>
    <recommendedName>
        <fullName evidence="9">Serine/threonine-protein phosphatase 4 regulatory subunit 3-like central domain-containing protein</fullName>
    </recommendedName>
</protein>
<evidence type="ECO:0000313" key="7">
    <source>
        <dbReference type="EMBL" id="KAK2149303.1"/>
    </source>
</evidence>
<dbReference type="PANTHER" id="PTHR23318">
    <property type="entry name" value="ATP SYNTHASE GAMMA-RELATED"/>
    <property type="match status" value="1"/>
</dbReference>
<dbReference type="Proteomes" id="UP001208570">
    <property type="component" value="Unassembled WGS sequence"/>
</dbReference>
<proteinExistence type="inferred from homology"/>
<evidence type="ECO:0000313" key="8">
    <source>
        <dbReference type="Proteomes" id="UP001208570"/>
    </source>
</evidence>
<dbReference type="GO" id="GO:0072542">
    <property type="term" value="F:protein phosphatase activator activity"/>
    <property type="evidence" value="ECO:0007669"/>
    <property type="project" value="TreeGrafter"/>
</dbReference>
<dbReference type="InterPro" id="IPR006887">
    <property type="entry name" value="P4R3-like_central_dom"/>
</dbReference>
<evidence type="ECO:0000256" key="3">
    <source>
        <dbReference type="ARBA" id="ARBA00023242"/>
    </source>
</evidence>
<dbReference type="Pfam" id="PF04802">
    <property type="entry name" value="PP4R3"/>
    <property type="match status" value="1"/>
</dbReference>
<dbReference type="PANTHER" id="PTHR23318:SF0">
    <property type="entry name" value="SERINE_THREONINE-PROTEIN PHOSPHATASE 4 REGULATORY SUBUNIT 3"/>
    <property type="match status" value="1"/>
</dbReference>
<dbReference type="FunFam" id="2.30.29.30:FF:000051">
    <property type="entry name" value="Serine/threonine-protein phosphatase 4 regulatory subunit 3B"/>
    <property type="match status" value="1"/>
</dbReference>
<comment type="caution">
    <text evidence="7">The sequence shown here is derived from an EMBL/GenBank/DDBJ whole genome shotgun (WGS) entry which is preliminary data.</text>
</comment>
<sequence length="817" mass="94173">MADTNVRRRVKLYMLSEARNWDDQGTGHVSSAYVEKFKGMSLLVRSEEDGSILLESKIQALTAYQKQQDTLIVWSEADNYDYALSFQEKAGCDEIWEKICQVQGKDPSVDITQDILDPEGEDMEEERLEELAMNFDIPPCELSRLEEISELFSSCLLTPTKRERLAILLESENYIKKLLELFHMCEDLENIEGLHHLYEIFKNIILLNKNSLFEIMFADDVIMDVIGVLEYDPAQPKPNRHRDYLRTEARFKEVIPIQNEDLLQKIHQTYRVQFIQDVILPTPSVFEENMLSTLTSFVFFNKVEIVSMIQEDEKFLPSLFEVLTSDETDDEKRKDCILFLKEFCTFSQTLQAHNRDAFFKILSHMGILGAIEIILGLEDEQMKSTAIDIFSYIVEYSPSMVREHILLESQRQDDDELLINLVIDQMITDSDPELGGAVQLMGIIRLLIDPENMLGTTNKTEKTEFLTFFYKHSMHVLTAPLFANTVEDKPSKDDYQTCQLLALILELLTFCIEHHTFHIRNYVTKKDLLRRVLVLLKSKHAFLSLSALRLLRHMVGLKDEIYNRYIINGDLFKPVVDAFIANGNRYNLLNSALIELFEYIRLEDIKSLNTYIVEMHIKSFEHVDYVDTFKGLVIRYDHQKHLAASDLPDKPLDSMQSLVSSRFRKDARALEDEEEIWFNEDDEFDGENIVPVTDMLKNKLDSGFEQINRLIIDKAKTTVRDGDFRQSPPRLINKGSISFNISRSPTSNSPSPTPASSPNSTPNNSPVSKSPDSKVPLPASKTGLVGLVDYPDEDSEEEEEEEEDGEFHVNKRPRLST</sequence>
<comment type="subcellular location">
    <subcellularLocation>
        <location evidence="1">Nucleus</location>
    </subcellularLocation>
</comment>
<feature type="region of interest" description="Disordered" evidence="4">
    <location>
        <begin position="721"/>
        <end position="817"/>
    </location>
</feature>
<gene>
    <name evidence="7" type="ORF">LSH36_455g01017</name>
</gene>
<dbReference type="Pfam" id="PF22972">
    <property type="entry name" value="EVH1_PP4R3"/>
    <property type="match status" value="1"/>
</dbReference>
<keyword evidence="8" id="KW-1185">Reference proteome</keyword>
<dbReference type="InterPro" id="IPR051137">
    <property type="entry name" value="PP4R3-like"/>
</dbReference>